<reference evidence="2" key="1">
    <citation type="submission" date="2011-07" db="EMBL/GenBank/DDBJ databases">
        <authorList>
            <consortium name="Caenorhabditis brenneri Sequencing and Analysis Consortium"/>
            <person name="Wilson R.K."/>
        </authorList>
    </citation>
    <scope>NUCLEOTIDE SEQUENCE [LARGE SCALE GENOMIC DNA]</scope>
    <source>
        <strain evidence="2">PB2801</strain>
    </source>
</reference>
<accession>G0MRD5</accession>
<organism evidence="2">
    <name type="scientific">Caenorhabditis brenneri</name>
    <name type="common">Nematode worm</name>
    <dbReference type="NCBI Taxonomy" id="135651"/>
    <lineage>
        <taxon>Eukaryota</taxon>
        <taxon>Metazoa</taxon>
        <taxon>Ecdysozoa</taxon>
        <taxon>Nematoda</taxon>
        <taxon>Chromadorea</taxon>
        <taxon>Rhabditida</taxon>
        <taxon>Rhabditina</taxon>
        <taxon>Rhabditomorpha</taxon>
        <taxon>Rhabditoidea</taxon>
        <taxon>Rhabditidae</taxon>
        <taxon>Peloderinae</taxon>
        <taxon>Caenorhabditis</taxon>
    </lineage>
</organism>
<proteinExistence type="predicted"/>
<dbReference type="InParanoid" id="G0MRD5"/>
<name>G0MRD5_CAEBE</name>
<protein>
    <submittedName>
        <fullName evidence="1">Uncharacterized protein</fullName>
    </submittedName>
</protein>
<gene>
    <name evidence="1" type="ORF">CAEBREN_10649</name>
</gene>
<dbReference type="EMBL" id="GL379808">
    <property type="protein sequence ID" value="EGT42068.1"/>
    <property type="molecule type" value="Genomic_DNA"/>
</dbReference>
<evidence type="ECO:0000313" key="2">
    <source>
        <dbReference type="Proteomes" id="UP000008068"/>
    </source>
</evidence>
<dbReference type="AlphaFoldDB" id="G0MRD5"/>
<evidence type="ECO:0000313" key="1">
    <source>
        <dbReference type="EMBL" id="EGT42068.1"/>
    </source>
</evidence>
<dbReference type="HOGENOM" id="CLU_2135686_0_0_1"/>
<dbReference type="Proteomes" id="UP000008068">
    <property type="component" value="Unassembled WGS sequence"/>
</dbReference>
<keyword evidence="2" id="KW-1185">Reference proteome</keyword>
<sequence>MLCVNKKIGKPGVGEPKMSFLRKEVSRIKKEISETYERRNLIISKFGFDISGEKSPREMKKGKICVIICARLLHFLPLIIGYSQRKDSSSELKETYRKRVVASENMNYDQNEV</sequence>